<accession>A0ABQ2RJ04</accession>
<dbReference type="RefSeq" id="WP_229812024.1">
    <property type="nucleotide sequence ID" value="NZ_BMQJ01000033.1"/>
</dbReference>
<dbReference type="Pfam" id="PF00589">
    <property type="entry name" value="Phage_integrase"/>
    <property type="match status" value="1"/>
</dbReference>
<keyword evidence="1" id="KW-0233">DNA recombination</keyword>
<dbReference type="Proteomes" id="UP000611554">
    <property type="component" value="Unassembled WGS sequence"/>
</dbReference>
<comment type="caution">
    <text evidence="3">The sequence shown here is derived from an EMBL/GenBank/DDBJ whole genome shotgun (WGS) entry which is preliminary data.</text>
</comment>
<name>A0ABQ2RJ04_9ACTN</name>
<evidence type="ECO:0000256" key="1">
    <source>
        <dbReference type="ARBA" id="ARBA00023172"/>
    </source>
</evidence>
<gene>
    <name evidence="3" type="ORF">GCM10010140_74440</name>
</gene>
<dbReference type="CDD" id="cd00397">
    <property type="entry name" value="DNA_BRE_C"/>
    <property type="match status" value="1"/>
</dbReference>
<dbReference type="SUPFAM" id="SSF56349">
    <property type="entry name" value="DNA breaking-rejoining enzymes"/>
    <property type="match status" value="1"/>
</dbReference>
<proteinExistence type="predicted"/>
<protein>
    <recommendedName>
        <fullName evidence="2">Tyr recombinase domain-containing protein</fullName>
    </recommendedName>
</protein>
<evidence type="ECO:0000313" key="4">
    <source>
        <dbReference type="Proteomes" id="UP000611554"/>
    </source>
</evidence>
<dbReference type="EMBL" id="BMQJ01000033">
    <property type="protein sequence ID" value="GGQ33486.1"/>
    <property type="molecule type" value="Genomic_DNA"/>
</dbReference>
<dbReference type="Gene3D" id="1.10.443.10">
    <property type="entry name" value="Intergrase catalytic core"/>
    <property type="match status" value="1"/>
</dbReference>
<dbReference type="InterPro" id="IPR002104">
    <property type="entry name" value="Integrase_catalytic"/>
</dbReference>
<reference evidence="4" key="1">
    <citation type="journal article" date="2019" name="Int. J. Syst. Evol. Microbiol.">
        <title>The Global Catalogue of Microorganisms (GCM) 10K type strain sequencing project: providing services to taxonomists for standard genome sequencing and annotation.</title>
        <authorList>
            <consortium name="The Broad Institute Genomics Platform"/>
            <consortium name="The Broad Institute Genome Sequencing Center for Infectious Disease"/>
            <person name="Wu L."/>
            <person name="Ma J."/>
        </authorList>
    </citation>
    <scope>NUCLEOTIDE SEQUENCE [LARGE SCALE GENOMIC DNA]</scope>
    <source>
        <strain evidence="4">JCM 3115</strain>
    </source>
</reference>
<keyword evidence="4" id="KW-1185">Reference proteome</keyword>
<organism evidence="3 4">
    <name type="scientific">Streptosporangium pseudovulgare</name>
    <dbReference type="NCBI Taxonomy" id="35765"/>
    <lineage>
        <taxon>Bacteria</taxon>
        <taxon>Bacillati</taxon>
        <taxon>Actinomycetota</taxon>
        <taxon>Actinomycetes</taxon>
        <taxon>Streptosporangiales</taxon>
        <taxon>Streptosporangiaceae</taxon>
        <taxon>Streptosporangium</taxon>
    </lineage>
</organism>
<evidence type="ECO:0000313" key="3">
    <source>
        <dbReference type="EMBL" id="GGQ33486.1"/>
    </source>
</evidence>
<dbReference type="InterPro" id="IPR011010">
    <property type="entry name" value="DNA_brk_join_enz"/>
</dbReference>
<dbReference type="InterPro" id="IPR013762">
    <property type="entry name" value="Integrase-like_cat_sf"/>
</dbReference>
<dbReference type="PROSITE" id="PS51898">
    <property type="entry name" value="TYR_RECOMBINASE"/>
    <property type="match status" value="1"/>
</dbReference>
<feature type="domain" description="Tyr recombinase" evidence="2">
    <location>
        <begin position="1"/>
        <end position="159"/>
    </location>
</feature>
<evidence type="ECO:0000259" key="2">
    <source>
        <dbReference type="PROSITE" id="PS51898"/>
    </source>
</evidence>
<sequence length="168" mass="18837">MLYETAARAAEILALNVEDLDLEHRRAPVRSKGGAVEWVYWESGTAHLLPRLLRLPDGTSRTHGPLFLSERRPVPARRPTAPDICPHTGRARLGYDRARVLLDTYAGLDLHQLRHSAATHLGDAEIPLQLIMGKTRHKNPRTAMRYVKPGAEAIAKVTEVLAPRRRTH</sequence>